<reference evidence="3" key="1">
    <citation type="submission" date="2025-08" db="UniProtKB">
        <authorList>
            <consortium name="Ensembl"/>
        </authorList>
    </citation>
    <scope>IDENTIFICATION</scope>
</reference>
<dbReference type="Pfam" id="PF00168">
    <property type="entry name" value="C2"/>
    <property type="match status" value="1"/>
</dbReference>
<protein>
    <recommendedName>
        <fullName evidence="2">C2 domain-containing protein</fullName>
    </recommendedName>
</protein>
<accession>A0A673NIJ5</accession>
<keyword evidence="4" id="KW-1185">Reference proteome</keyword>
<sequence length="132" mass="14813">MFCIFITEHAFFLTAMAVFDHLGLVSLAVLMLASHLLLFGCLAYTPGTSPAGNDPDPYLKVWCGTTFGGMTEFHRDSANPSWSAEFNFPYCEPKDALKFQVWDKDLNFDDHLGTLLLHYSCPPSVCHIQYVL</sequence>
<keyword evidence="1" id="KW-0472">Membrane</keyword>
<evidence type="ECO:0000313" key="3">
    <source>
        <dbReference type="Ensembl" id="ENSSRHP00000102081.1"/>
    </source>
</evidence>
<feature type="domain" description="C2" evidence="2">
    <location>
        <begin position="7"/>
        <end position="132"/>
    </location>
</feature>
<evidence type="ECO:0000256" key="1">
    <source>
        <dbReference type="SAM" id="Phobius"/>
    </source>
</evidence>
<reference evidence="3" key="2">
    <citation type="submission" date="2025-09" db="UniProtKB">
        <authorList>
            <consortium name="Ensembl"/>
        </authorList>
    </citation>
    <scope>IDENTIFICATION</scope>
</reference>
<organism evidence="3 4">
    <name type="scientific">Sinocyclocheilus rhinocerous</name>
    <dbReference type="NCBI Taxonomy" id="307959"/>
    <lineage>
        <taxon>Eukaryota</taxon>
        <taxon>Metazoa</taxon>
        <taxon>Chordata</taxon>
        <taxon>Craniata</taxon>
        <taxon>Vertebrata</taxon>
        <taxon>Euteleostomi</taxon>
        <taxon>Actinopterygii</taxon>
        <taxon>Neopterygii</taxon>
        <taxon>Teleostei</taxon>
        <taxon>Ostariophysi</taxon>
        <taxon>Cypriniformes</taxon>
        <taxon>Cyprinidae</taxon>
        <taxon>Cyprininae</taxon>
        <taxon>Sinocyclocheilus</taxon>
    </lineage>
</organism>
<dbReference type="Gene3D" id="2.60.40.150">
    <property type="entry name" value="C2 domain"/>
    <property type="match status" value="1"/>
</dbReference>
<dbReference type="Ensembl" id="ENSSRHT00000104836.1">
    <property type="protein sequence ID" value="ENSSRHP00000102081.1"/>
    <property type="gene ID" value="ENSSRHG00000049992.1"/>
</dbReference>
<dbReference type="PROSITE" id="PS50004">
    <property type="entry name" value="C2"/>
    <property type="match status" value="1"/>
</dbReference>
<dbReference type="InterPro" id="IPR000008">
    <property type="entry name" value="C2_dom"/>
</dbReference>
<dbReference type="SMART" id="SM00239">
    <property type="entry name" value="C2"/>
    <property type="match status" value="1"/>
</dbReference>
<dbReference type="Proteomes" id="UP000472270">
    <property type="component" value="Unassembled WGS sequence"/>
</dbReference>
<proteinExistence type="predicted"/>
<keyword evidence="1" id="KW-1133">Transmembrane helix</keyword>
<evidence type="ECO:0000259" key="2">
    <source>
        <dbReference type="PROSITE" id="PS50004"/>
    </source>
</evidence>
<feature type="transmembrane region" description="Helical" evidence="1">
    <location>
        <begin position="22"/>
        <end position="44"/>
    </location>
</feature>
<dbReference type="InterPro" id="IPR035892">
    <property type="entry name" value="C2_domain_sf"/>
</dbReference>
<keyword evidence="1" id="KW-0812">Transmembrane</keyword>
<name>A0A673NIJ5_9TELE</name>
<dbReference type="SUPFAM" id="SSF49562">
    <property type="entry name" value="C2 domain (Calcium/lipid-binding domain, CaLB)"/>
    <property type="match status" value="1"/>
</dbReference>
<dbReference type="AlphaFoldDB" id="A0A673NIJ5"/>
<dbReference type="CDD" id="cd00030">
    <property type="entry name" value="C2"/>
    <property type="match status" value="1"/>
</dbReference>
<evidence type="ECO:0000313" key="4">
    <source>
        <dbReference type="Proteomes" id="UP000472270"/>
    </source>
</evidence>